<comment type="caution">
    <text evidence="2">The sequence shown here is derived from an EMBL/GenBank/DDBJ whole genome shotgun (WGS) entry which is preliminary data.</text>
</comment>
<keyword evidence="3" id="KW-1185">Reference proteome</keyword>
<evidence type="ECO:0000256" key="1">
    <source>
        <dbReference type="SAM" id="Phobius"/>
    </source>
</evidence>
<protein>
    <submittedName>
        <fullName evidence="2">Uncharacterized protein</fullName>
    </submittedName>
</protein>
<proteinExistence type="predicted"/>
<gene>
    <name evidence="2" type="ORF">LARSCL_LOCUS22275</name>
</gene>
<accession>A0AAV2BZ20</accession>
<evidence type="ECO:0000313" key="3">
    <source>
        <dbReference type="Proteomes" id="UP001497382"/>
    </source>
</evidence>
<sequence>MGFNDVVDIKRQIGVRSLISRSMKENRKDTFLMKTEILIFLLYICFVYTMFMSFSKH</sequence>
<evidence type="ECO:0000313" key="2">
    <source>
        <dbReference type="EMBL" id="CAL1301035.1"/>
    </source>
</evidence>
<organism evidence="2 3">
    <name type="scientific">Larinioides sclopetarius</name>
    <dbReference type="NCBI Taxonomy" id="280406"/>
    <lineage>
        <taxon>Eukaryota</taxon>
        <taxon>Metazoa</taxon>
        <taxon>Ecdysozoa</taxon>
        <taxon>Arthropoda</taxon>
        <taxon>Chelicerata</taxon>
        <taxon>Arachnida</taxon>
        <taxon>Araneae</taxon>
        <taxon>Araneomorphae</taxon>
        <taxon>Entelegynae</taxon>
        <taxon>Araneoidea</taxon>
        <taxon>Araneidae</taxon>
        <taxon>Larinioides</taxon>
    </lineage>
</organism>
<keyword evidence="1" id="KW-0812">Transmembrane</keyword>
<name>A0AAV2BZ20_9ARAC</name>
<feature type="transmembrane region" description="Helical" evidence="1">
    <location>
        <begin position="31"/>
        <end position="51"/>
    </location>
</feature>
<keyword evidence="1" id="KW-0472">Membrane</keyword>
<dbReference type="AlphaFoldDB" id="A0AAV2BZ20"/>
<keyword evidence="1" id="KW-1133">Transmembrane helix</keyword>
<dbReference type="EMBL" id="CAXIEN010000610">
    <property type="protein sequence ID" value="CAL1301035.1"/>
    <property type="molecule type" value="Genomic_DNA"/>
</dbReference>
<reference evidence="2 3" key="1">
    <citation type="submission" date="2024-04" db="EMBL/GenBank/DDBJ databases">
        <authorList>
            <person name="Rising A."/>
            <person name="Reimegard J."/>
            <person name="Sonavane S."/>
            <person name="Akerstrom W."/>
            <person name="Nylinder S."/>
            <person name="Hedman E."/>
            <person name="Kallberg Y."/>
        </authorList>
    </citation>
    <scope>NUCLEOTIDE SEQUENCE [LARGE SCALE GENOMIC DNA]</scope>
</reference>
<dbReference type="Proteomes" id="UP001497382">
    <property type="component" value="Unassembled WGS sequence"/>
</dbReference>